<comment type="caution">
    <text evidence="16">The sequence shown here is derived from an EMBL/GenBank/DDBJ whole genome shotgun (WGS) entry which is preliminary data.</text>
</comment>
<proteinExistence type="predicted"/>
<evidence type="ECO:0000256" key="14">
    <source>
        <dbReference type="ARBA" id="ARBA00023211"/>
    </source>
</evidence>
<dbReference type="GO" id="GO:0046872">
    <property type="term" value="F:metal ion binding"/>
    <property type="evidence" value="ECO:0007669"/>
    <property type="project" value="UniProtKB-KW"/>
</dbReference>
<evidence type="ECO:0000256" key="4">
    <source>
        <dbReference type="ARBA" id="ARBA00022676"/>
    </source>
</evidence>
<dbReference type="GO" id="GO:0000139">
    <property type="term" value="C:Golgi membrane"/>
    <property type="evidence" value="ECO:0007669"/>
    <property type="project" value="UniProtKB-SubCell"/>
</dbReference>
<evidence type="ECO:0000313" key="16">
    <source>
        <dbReference type="EMBL" id="RWS20927.1"/>
    </source>
</evidence>
<dbReference type="GO" id="GO:0005795">
    <property type="term" value="C:Golgi stack"/>
    <property type="evidence" value="ECO:0007669"/>
    <property type="project" value="InterPro"/>
</dbReference>
<feature type="binding site" evidence="15">
    <location>
        <position position="17"/>
    </location>
    <ligand>
        <name>Mn(2+)</name>
        <dbReference type="ChEBI" id="CHEBI:29035"/>
    </ligand>
</feature>
<keyword evidence="11" id="KW-0472">Membrane</keyword>
<dbReference type="GO" id="GO:0006487">
    <property type="term" value="P:protein N-linked glycosylation"/>
    <property type="evidence" value="ECO:0007669"/>
    <property type="project" value="TreeGrafter"/>
</dbReference>
<dbReference type="GO" id="GO:0009312">
    <property type="term" value="P:oligosaccharide biosynthetic process"/>
    <property type="evidence" value="ECO:0007669"/>
    <property type="project" value="InterPro"/>
</dbReference>
<keyword evidence="9" id="KW-1133">Transmembrane helix</keyword>
<evidence type="ECO:0000256" key="10">
    <source>
        <dbReference type="ARBA" id="ARBA00023034"/>
    </source>
</evidence>
<accession>A0A443S073</accession>
<organism evidence="16 17">
    <name type="scientific">Leptotrombidium deliense</name>
    <dbReference type="NCBI Taxonomy" id="299467"/>
    <lineage>
        <taxon>Eukaryota</taxon>
        <taxon>Metazoa</taxon>
        <taxon>Ecdysozoa</taxon>
        <taxon>Arthropoda</taxon>
        <taxon>Chelicerata</taxon>
        <taxon>Arachnida</taxon>
        <taxon>Acari</taxon>
        <taxon>Acariformes</taxon>
        <taxon>Trombidiformes</taxon>
        <taxon>Prostigmata</taxon>
        <taxon>Anystina</taxon>
        <taxon>Parasitengona</taxon>
        <taxon>Trombiculoidea</taxon>
        <taxon>Trombiculidae</taxon>
        <taxon>Leptotrombidium</taxon>
    </lineage>
</organism>
<evidence type="ECO:0000256" key="11">
    <source>
        <dbReference type="ARBA" id="ARBA00023136"/>
    </source>
</evidence>
<dbReference type="PANTHER" id="PTHR12871">
    <property type="entry name" value="BETA-1,2-N-ACETYLGLUCOSAMINYLTRANSFERASE II"/>
    <property type="match status" value="1"/>
</dbReference>
<keyword evidence="6" id="KW-0812">Transmembrane</keyword>
<evidence type="ECO:0000256" key="7">
    <source>
        <dbReference type="ARBA" id="ARBA00022723"/>
    </source>
</evidence>
<evidence type="ECO:0000256" key="2">
    <source>
        <dbReference type="ARBA" id="ARBA00004323"/>
    </source>
</evidence>
<reference evidence="16 17" key="1">
    <citation type="journal article" date="2018" name="Gigascience">
        <title>Genomes of trombidid mites reveal novel predicted allergens and laterally-transferred genes associated with secondary metabolism.</title>
        <authorList>
            <person name="Dong X."/>
            <person name="Chaisiri K."/>
            <person name="Xia D."/>
            <person name="Armstrong S.D."/>
            <person name="Fang Y."/>
            <person name="Donnelly M.J."/>
            <person name="Kadowaki T."/>
            <person name="McGarry J.W."/>
            <person name="Darby A.C."/>
            <person name="Makepeace B.L."/>
        </authorList>
    </citation>
    <scope>NUCLEOTIDE SEQUENCE [LARGE SCALE GENOMIC DNA]</scope>
    <source>
        <strain evidence="16">UoL-UT</strain>
    </source>
</reference>
<keyword evidence="4" id="KW-0328">Glycosyltransferase</keyword>
<dbReference type="GO" id="GO:0008455">
    <property type="term" value="F:alpha-1,6-mannosylglycoprotein 2-beta-N-acetylglucosaminyltransferase activity"/>
    <property type="evidence" value="ECO:0007669"/>
    <property type="project" value="InterPro"/>
</dbReference>
<keyword evidence="8" id="KW-0735">Signal-anchor</keyword>
<evidence type="ECO:0000313" key="17">
    <source>
        <dbReference type="Proteomes" id="UP000288716"/>
    </source>
</evidence>
<dbReference type="UniPathway" id="UPA00378"/>
<evidence type="ECO:0000256" key="3">
    <source>
        <dbReference type="ARBA" id="ARBA00004922"/>
    </source>
</evidence>
<sequence length="92" mass="10693">MKPQPYSIYPLYPRVFHFGACGTNYQSTNCMHLHEKVKQKVNQLEKNLFPKNKLNIINKRDNKRDQVFSGAGGFADPRDIALCNSMVEMRNF</sequence>
<evidence type="ECO:0000256" key="6">
    <source>
        <dbReference type="ARBA" id="ARBA00022692"/>
    </source>
</evidence>
<keyword evidence="14 15" id="KW-0464">Manganese</keyword>
<keyword evidence="7 15" id="KW-0479">Metal-binding</keyword>
<keyword evidence="10" id="KW-0333">Golgi apparatus</keyword>
<keyword evidence="13" id="KW-0325">Glycoprotein</keyword>
<keyword evidence="17" id="KW-1185">Reference proteome</keyword>
<dbReference type="EMBL" id="NCKV01014672">
    <property type="protein sequence ID" value="RWS20927.1"/>
    <property type="molecule type" value="Genomic_DNA"/>
</dbReference>
<protein>
    <submittedName>
        <fullName evidence="16">Uncharacterized protein</fullName>
    </submittedName>
</protein>
<dbReference type="AlphaFoldDB" id="A0A443S073"/>
<evidence type="ECO:0000256" key="1">
    <source>
        <dbReference type="ARBA" id="ARBA00001936"/>
    </source>
</evidence>
<keyword evidence="12" id="KW-1015">Disulfide bond</keyword>
<comment type="subcellular location">
    <subcellularLocation>
        <location evidence="2">Golgi apparatus membrane</location>
        <topology evidence="2">Single-pass type II membrane protein</topology>
    </subcellularLocation>
</comment>
<evidence type="ECO:0000256" key="8">
    <source>
        <dbReference type="ARBA" id="ARBA00022968"/>
    </source>
</evidence>
<evidence type="ECO:0000256" key="12">
    <source>
        <dbReference type="ARBA" id="ARBA00023157"/>
    </source>
</evidence>
<evidence type="ECO:0000256" key="5">
    <source>
        <dbReference type="ARBA" id="ARBA00022679"/>
    </source>
</evidence>
<dbReference type="InterPro" id="IPR007754">
    <property type="entry name" value="GlcNAc_II"/>
</dbReference>
<evidence type="ECO:0000256" key="13">
    <source>
        <dbReference type="ARBA" id="ARBA00023180"/>
    </source>
</evidence>
<name>A0A443S073_9ACAR</name>
<evidence type="ECO:0000256" key="15">
    <source>
        <dbReference type="PIRSR" id="PIRSR607754-2"/>
    </source>
</evidence>
<dbReference type="Proteomes" id="UP000288716">
    <property type="component" value="Unassembled WGS sequence"/>
</dbReference>
<dbReference type="Pfam" id="PF05060">
    <property type="entry name" value="MGAT2"/>
    <property type="match status" value="1"/>
</dbReference>
<comment type="pathway">
    <text evidence="3">Protein modification; protein glycosylation.</text>
</comment>
<evidence type="ECO:0000256" key="9">
    <source>
        <dbReference type="ARBA" id="ARBA00022989"/>
    </source>
</evidence>
<gene>
    <name evidence="16" type="ORF">B4U80_03198</name>
</gene>
<comment type="cofactor">
    <cofactor evidence="1 15">
        <name>Mn(2+)</name>
        <dbReference type="ChEBI" id="CHEBI:29035"/>
    </cofactor>
</comment>
<dbReference type="VEuPathDB" id="VectorBase:LDEU011113"/>
<dbReference type="PANTHER" id="PTHR12871:SF0">
    <property type="entry name" value="ALPHA-1,6-MANNOSYL-GLYCOPROTEIN 2-BETA-N-ACETYLGLUCOSAMINYLTRANSFERASE"/>
    <property type="match status" value="1"/>
</dbReference>
<keyword evidence="5" id="KW-0808">Transferase</keyword>